<organism evidence="2 3">
    <name type="scientific">Streptomyces sulfonofaciens</name>
    <dbReference type="NCBI Taxonomy" id="68272"/>
    <lineage>
        <taxon>Bacteria</taxon>
        <taxon>Bacillati</taxon>
        <taxon>Actinomycetota</taxon>
        <taxon>Actinomycetes</taxon>
        <taxon>Kitasatosporales</taxon>
        <taxon>Streptomycetaceae</taxon>
        <taxon>Streptomyces</taxon>
    </lineage>
</organism>
<dbReference type="SMART" id="SM00960">
    <property type="entry name" value="Robl_LC7"/>
    <property type="match status" value="1"/>
</dbReference>
<dbReference type="SUPFAM" id="SSF103196">
    <property type="entry name" value="Roadblock/LC7 domain"/>
    <property type="match status" value="1"/>
</dbReference>
<protein>
    <submittedName>
        <fullName evidence="2">Dynein regulation protein LC7</fullName>
    </submittedName>
</protein>
<proteinExistence type="predicted"/>
<reference evidence="2" key="2">
    <citation type="submission" date="2020-09" db="EMBL/GenBank/DDBJ databases">
        <authorList>
            <person name="Sun Q."/>
            <person name="Ohkuma M."/>
        </authorList>
    </citation>
    <scope>NUCLEOTIDE SEQUENCE</scope>
    <source>
        <strain evidence="2">JCM 5069</strain>
    </source>
</reference>
<accession>A0A919GKC4</accession>
<evidence type="ECO:0000313" key="2">
    <source>
        <dbReference type="EMBL" id="GHH86093.1"/>
    </source>
</evidence>
<dbReference type="AlphaFoldDB" id="A0A919GKC4"/>
<evidence type="ECO:0000313" key="3">
    <source>
        <dbReference type="Proteomes" id="UP000603708"/>
    </source>
</evidence>
<dbReference type="EMBL" id="BNCD01000021">
    <property type="protein sequence ID" value="GHH86093.1"/>
    <property type="molecule type" value="Genomic_DNA"/>
</dbReference>
<dbReference type="RefSeq" id="WP_189936907.1">
    <property type="nucleotide sequence ID" value="NZ_BNCD01000021.1"/>
</dbReference>
<dbReference type="Pfam" id="PF03259">
    <property type="entry name" value="Robl_LC7"/>
    <property type="match status" value="1"/>
</dbReference>
<keyword evidence="3" id="KW-1185">Reference proteome</keyword>
<dbReference type="PANTHER" id="PTHR36222">
    <property type="entry name" value="SERINE PROTEASE INHIBITOR RV3364C"/>
    <property type="match status" value="1"/>
</dbReference>
<sequence length="143" mass="15504">MTEQVETLPRLDWLLDSLVDRIPEIRHAIVLSEDGLTLAKSKELGREDAEQLSAIASGLQSLSRGAANRFHGGQVRQTVVEMDTAYLFVTSAGQGARLAAFASDTVDVGMMAFEMNTLVKQVGQYLSAAPRVETSFVRYGKGA</sequence>
<gene>
    <name evidence="2" type="ORF">GCM10018793_56690</name>
</gene>
<name>A0A919GKC4_9ACTN</name>
<evidence type="ECO:0000259" key="1">
    <source>
        <dbReference type="SMART" id="SM00960"/>
    </source>
</evidence>
<feature type="domain" description="Roadblock/LAMTOR2" evidence="1">
    <location>
        <begin position="12"/>
        <end position="102"/>
    </location>
</feature>
<comment type="caution">
    <text evidence="2">The sequence shown here is derived from an EMBL/GenBank/DDBJ whole genome shotgun (WGS) entry which is preliminary data.</text>
</comment>
<dbReference type="Gene3D" id="3.30.450.30">
    <property type="entry name" value="Dynein light chain 2a, cytoplasmic"/>
    <property type="match status" value="1"/>
</dbReference>
<dbReference type="InterPro" id="IPR004942">
    <property type="entry name" value="Roadblock/LAMTOR2_dom"/>
</dbReference>
<dbReference type="InterPro" id="IPR053141">
    <property type="entry name" value="Mycobact_SerProt_Inhib_Rv3364c"/>
</dbReference>
<dbReference type="Proteomes" id="UP000603708">
    <property type="component" value="Unassembled WGS sequence"/>
</dbReference>
<reference evidence="2" key="1">
    <citation type="journal article" date="2014" name="Int. J. Syst. Evol. Microbiol.">
        <title>Complete genome sequence of Corynebacterium casei LMG S-19264T (=DSM 44701T), isolated from a smear-ripened cheese.</title>
        <authorList>
            <consortium name="US DOE Joint Genome Institute (JGI-PGF)"/>
            <person name="Walter F."/>
            <person name="Albersmeier A."/>
            <person name="Kalinowski J."/>
            <person name="Ruckert C."/>
        </authorList>
    </citation>
    <scope>NUCLEOTIDE SEQUENCE</scope>
    <source>
        <strain evidence="2">JCM 5069</strain>
    </source>
</reference>
<dbReference type="PANTHER" id="PTHR36222:SF1">
    <property type="entry name" value="SERINE PROTEASE INHIBITOR RV3364C"/>
    <property type="match status" value="1"/>
</dbReference>